<dbReference type="SUPFAM" id="SSF55486">
    <property type="entry name" value="Metalloproteases ('zincins'), catalytic domain"/>
    <property type="match status" value="1"/>
</dbReference>
<feature type="signal peptide" evidence="1">
    <location>
        <begin position="1"/>
        <end position="19"/>
    </location>
</feature>
<organism evidence="2 3">
    <name type="scientific">Lophiotrema nucula</name>
    <dbReference type="NCBI Taxonomy" id="690887"/>
    <lineage>
        <taxon>Eukaryota</taxon>
        <taxon>Fungi</taxon>
        <taxon>Dikarya</taxon>
        <taxon>Ascomycota</taxon>
        <taxon>Pezizomycotina</taxon>
        <taxon>Dothideomycetes</taxon>
        <taxon>Pleosporomycetidae</taxon>
        <taxon>Pleosporales</taxon>
        <taxon>Lophiotremataceae</taxon>
        <taxon>Lophiotrema</taxon>
    </lineage>
</organism>
<protein>
    <recommendedName>
        <fullName evidence="4">Lysine-specific metallo-endopeptidase domain-containing protein</fullName>
    </recommendedName>
</protein>
<dbReference type="AlphaFoldDB" id="A0A6A5YIC1"/>
<dbReference type="Gene3D" id="3.40.390.10">
    <property type="entry name" value="Collagenase (Catalytic Domain)"/>
    <property type="match status" value="1"/>
</dbReference>
<dbReference type="GO" id="GO:0008237">
    <property type="term" value="F:metallopeptidase activity"/>
    <property type="evidence" value="ECO:0007669"/>
    <property type="project" value="InterPro"/>
</dbReference>
<evidence type="ECO:0000313" key="2">
    <source>
        <dbReference type="EMBL" id="KAF2106723.1"/>
    </source>
</evidence>
<evidence type="ECO:0008006" key="4">
    <source>
        <dbReference type="Google" id="ProtNLM"/>
    </source>
</evidence>
<dbReference type="OrthoDB" id="4585232at2759"/>
<reference evidence="2" key="1">
    <citation type="journal article" date="2020" name="Stud. Mycol.">
        <title>101 Dothideomycetes genomes: a test case for predicting lifestyles and emergence of pathogens.</title>
        <authorList>
            <person name="Haridas S."/>
            <person name="Albert R."/>
            <person name="Binder M."/>
            <person name="Bloem J."/>
            <person name="Labutti K."/>
            <person name="Salamov A."/>
            <person name="Andreopoulos B."/>
            <person name="Baker S."/>
            <person name="Barry K."/>
            <person name="Bills G."/>
            <person name="Bluhm B."/>
            <person name="Cannon C."/>
            <person name="Castanera R."/>
            <person name="Culley D."/>
            <person name="Daum C."/>
            <person name="Ezra D."/>
            <person name="Gonzalez J."/>
            <person name="Henrissat B."/>
            <person name="Kuo A."/>
            <person name="Liang C."/>
            <person name="Lipzen A."/>
            <person name="Lutzoni F."/>
            <person name="Magnuson J."/>
            <person name="Mondo S."/>
            <person name="Nolan M."/>
            <person name="Ohm R."/>
            <person name="Pangilinan J."/>
            <person name="Park H.-J."/>
            <person name="Ramirez L."/>
            <person name="Alfaro M."/>
            <person name="Sun H."/>
            <person name="Tritt A."/>
            <person name="Yoshinaga Y."/>
            <person name="Zwiers L.-H."/>
            <person name="Turgeon B."/>
            <person name="Goodwin S."/>
            <person name="Spatafora J."/>
            <person name="Crous P."/>
            <person name="Grigoriev I."/>
        </authorList>
    </citation>
    <scope>NUCLEOTIDE SEQUENCE</scope>
    <source>
        <strain evidence="2">CBS 627.86</strain>
    </source>
</reference>
<dbReference type="PROSITE" id="PS51257">
    <property type="entry name" value="PROKAR_LIPOPROTEIN"/>
    <property type="match status" value="1"/>
</dbReference>
<dbReference type="Proteomes" id="UP000799770">
    <property type="component" value="Unassembled WGS sequence"/>
</dbReference>
<evidence type="ECO:0000256" key="1">
    <source>
        <dbReference type="SAM" id="SignalP"/>
    </source>
</evidence>
<dbReference type="EMBL" id="ML977360">
    <property type="protein sequence ID" value="KAF2106723.1"/>
    <property type="molecule type" value="Genomic_DNA"/>
</dbReference>
<accession>A0A6A5YIC1</accession>
<proteinExistence type="predicted"/>
<name>A0A6A5YIC1_9PLEO</name>
<dbReference type="InterPro" id="IPR024079">
    <property type="entry name" value="MetalloPept_cat_dom_sf"/>
</dbReference>
<feature type="chain" id="PRO_5025640209" description="Lysine-specific metallo-endopeptidase domain-containing protein" evidence="1">
    <location>
        <begin position="20"/>
        <end position="285"/>
    </location>
</feature>
<keyword evidence="3" id="KW-1185">Reference proteome</keyword>
<sequence>MLRLYMFLAILGLSCLTFASPPRPEIKKMKYWIHESCPSRFRDFDSAFKSALRIARRTWDRLNSDTDDNFHNVFNAIFKVYEEEDDYKDRLQDVKDTFQRVWSLVETKKRKEADIRVYCDNDAIYDPRIQNSNPDNRWHRKKDGRYYDPTNKMYSDGKNNLGPPSCSDTSPSAGVTYYDEGRFPWSSWHYSITLCDVLFSPKFTPEIARLNPLVIDEELKARDWNRFAIAHFSHLIAQTILHELTHATSKGIIRDTPLGYSYEWHNLMAMGRKDALTNADSHGML</sequence>
<gene>
    <name evidence="2" type="ORF">BDV96DRAFT_694023</name>
</gene>
<keyword evidence="1" id="KW-0732">Signal</keyword>
<evidence type="ECO:0000313" key="3">
    <source>
        <dbReference type="Proteomes" id="UP000799770"/>
    </source>
</evidence>